<sequence length="94" mass="10844">MVSRILMMKPDGNYRNPVTKRYNPIEFRPNDTLVSLTDGGRESPIRRPPVLHPRLLVLKSKLRPRPQCRTSIAKFVRNTRSAFKIDTGWLSGVQ</sequence>
<dbReference type="Proteomes" id="UP000299102">
    <property type="component" value="Unassembled WGS sequence"/>
</dbReference>
<dbReference type="EMBL" id="BGZK01000037">
    <property type="protein sequence ID" value="GBP09750.1"/>
    <property type="molecule type" value="Genomic_DNA"/>
</dbReference>
<name>A0A4C1T877_EUMVA</name>
<proteinExistence type="predicted"/>
<organism evidence="1 2">
    <name type="scientific">Eumeta variegata</name>
    <name type="common">Bagworm moth</name>
    <name type="synonym">Eumeta japonica</name>
    <dbReference type="NCBI Taxonomy" id="151549"/>
    <lineage>
        <taxon>Eukaryota</taxon>
        <taxon>Metazoa</taxon>
        <taxon>Ecdysozoa</taxon>
        <taxon>Arthropoda</taxon>
        <taxon>Hexapoda</taxon>
        <taxon>Insecta</taxon>
        <taxon>Pterygota</taxon>
        <taxon>Neoptera</taxon>
        <taxon>Endopterygota</taxon>
        <taxon>Lepidoptera</taxon>
        <taxon>Glossata</taxon>
        <taxon>Ditrysia</taxon>
        <taxon>Tineoidea</taxon>
        <taxon>Psychidae</taxon>
        <taxon>Oiketicinae</taxon>
        <taxon>Eumeta</taxon>
    </lineage>
</organism>
<gene>
    <name evidence="1" type="ORF">EVAR_81039_1</name>
</gene>
<dbReference type="AlphaFoldDB" id="A0A4C1T877"/>
<accession>A0A4C1T877</accession>
<reference evidence="1 2" key="1">
    <citation type="journal article" date="2019" name="Commun. Biol.">
        <title>The bagworm genome reveals a unique fibroin gene that provides high tensile strength.</title>
        <authorList>
            <person name="Kono N."/>
            <person name="Nakamura H."/>
            <person name="Ohtoshi R."/>
            <person name="Tomita M."/>
            <person name="Numata K."/>
            <person name="Arakawa K."/>
        </authorList>
    </citation>
    <scope>NUCLEOTIDE SEQUENCE [LARGE SCALE GENOMIC DNA]</scope>
</reference>
<evidence type="ECO:0000313" key="2">
    <source>
        <dbReference type="Proteomes" id="UP000299102"/>
    </source>
</evidence>
<keyword evidence="2" id="KW-1185">Reference proteome</keyword>
<evidence type="ECO:0000313" key="1">
    <source>
        <dbReference type="EMBL" id="GBP09750.1"/>
    </source>
</evidence>
<comment type="caution">
    <text evidence="1">The sequence shown here is derived from an EMBL/GenBank/DDBJ whole genome shotgun (WGS) entry which is preliminary data.</text>
</comment>
<protein>
    <submittedName>
        <fullName evidence="1">Uncharacterized protein</fullName>
    </submittedName>
</protein>